<proteinExistence type="predicted"/>
<dbReference type="EMBL" id="BLYL01000017">
    <property type="protein sequence ID" value="GFO95385.1"/>
    <property type="molecule type" value="Genomic_DNA"/>
</dbReference>
<keyword evidence="1" id="KW-0812">Transmembrane</keyword>
<name>A0AAI9K459_9FIRM</name>
<dbReference type="Proteomes" id="UP000660047">
    <property type="component" value="Unassembled WGS sequence"/>
</dbReference>
<accession>A0AAI9K459</accession>
<dbReference type="Gene3D" id="3.40.190.10">
    <property type="entry name" value="Periplasmic binding protein-like II"/>
    <property type="match status" value="1"/>
</dbReference>
<gene>
    <name evidence="2" type="ORF">COEU31_24310</name>
</gene>
<keyword evidence="1" id="KW-1133">Transmembrane helix</keyword>
<feature type="transmembrane region" description="Helical" evidence="1">
    <location>
        <begin position="72"/>
        <end position="92"/>
    </location>
</feature>
<evidence type="ECO:0000313" key="3">
    <source>
        <dbReference type="Proteomes" id="UP000660047"/>
    </source>
</evidence>
<evidence type="ECO:0000256" key="1">
    <source>
        <dbReference type="SAM" id="Phobius"/>
    </source>
</evidence>
<sequence length="267" mass="30293">MPEKEIEKEIKKEREIEKKNIKSIAGHIIDEKTDEKEKREPESVLDVDEHMSEKQKLSLMNKQQKKEYILEYYAPKALFALVVVGIVVFLVVKHFTAESAALNILAVNTTQQESAANDKAYYEEFLSENGLDAEKEYVSISTGIGVSTDPNDAMSQDSLQLIQNKFMANAVDVFFADTDLVMSFGEFGYMQDLDKVLTDELKEKYKDSFVYATVIETGEKIPVGIKIGDNSWVKDTGWYEMDAAVGFGENAKNMDLALEFLEYISRE</sequence>
<protein>
    <recommendedName>
        <fullName evidence="4">Bacterial extracellular solute-binding protein</fullName>
    </recommendedName>
</protein>
<evidence type="ECO:0008006" key="4">
    <source>
        <dbReference type="Google" id="ProtNLM"/>
    </source>
</evidence>
<reference evidence="2" key="1">
    <citation type="submission" date="2020-06" db="EMBL/GenBank/DDBJ databases">
        <title>Characterization of fructooligosaccharide metabolism and fructooligosaccharide-degrading enzymes in human commensal butyrate producers.</title>
        <authorList>
            <person name="Tanno H."/>
            <person name="Fujii T."/>
            <person name="Hirano K."/>
            <person name="Maeno S."/>
            <person name="Tonozuka T."/>
            <person name="Sakamoto M."/>
            <person name="Ohkuma M."/>
            <person name="Tochio T."/>
            <person name="Endo A."/>
        </authorList>
    </citation>
    <scope>NUCLEOTIDE SEQUENCE</scope>
    <source>
        <strain evidence="2">JCM 31265</strain>
    </source>
</reference>
<comment type="caution">
    <text evidence="2">The sequence shown here is derived from an EMBL/GenBank/DDBJ whole genome shotgun (WGS) entry which is preliminary data.</text>
</comment>
<organism evidence="2 3">
    <name type="scientific">Coprococcus eutactus</name>
    <dbReference type="NCBI Taxonomy" id="33043"/>
    <lineage>
        <taxon>Bacteria</taxon>
        <taxon>Bacillati</taxon>
        <taxon>Bacillota</taxon>
        <taxon>Clostridia</taxon>
        <taxon>Lachnospirales</taxon>
        <taxon>Lachnospiraceae</taxon>
        <taxon>Coprococcus</taxon>
    </lineage>
</organism>
<evidence type="ECO:0000313" key="2">
    <source>
        <dbReference type="EMBL" id="GFO95385.1"/>
    </source>
</evidence>
<dbReference type="RefSeq" id="WP_055224499.1">
    <property type="nucleotide sequence ID" value="NZ_BLYL01000017.1"/>
</dbReference>
<dbReference type="AlphaFoldDB" id="A0AAI9K459"/>
<keyword evidence="1" id="KW-0472">Membrane</keyword>